<dbReference type="GO" id="GO:0015970">
    <property type="term" value="P:guanosine tetraphosphate biosynthetic process"/>
    <property type="evidence" value="ECO:0007669"/>
    <property type="project" value="UniProtKB-UniPathway"/>
</dbReference>
<dbReference type="RefSeq" id="WP_050754006.1">
    <property type="nucleotide sequence ID" value="NZ_JQKC01000082.1"/>
</dbReference>
<dbReference type="CDD" id="cd05399">
    <property type="entry name" value="NT_Rel-Spo_like"/>
    <property type="match status" value="1"/>
</dbReference>
<accession>A0A0L6JXJ7</accession>
<dbReference type="Proteomes" id="UP000036923">
    <property type="component" value="Unassembled WGS sequence"/>
</dbReference>
<evidence type="ECO:0000259" key="2">
    <source>
        <dbReference type="SMART" id="SM00954"/>
    </source>
</evidence>
<dbReference type="UniPathway" id="UPA00908">
    <property type="reaction ID" value="UER00884"/>
</dbReference>
<organism evidence="3 4">
    <name type="scientific">Pseudobacteroides cellulosolvens ATCC 35603 = DSM 2933</name>
    <dbReference type="NCBI Taxonomy" id="398512"/>
    <lineage>
        <taxon>Bacteria</taxon>
        <taxon>Bacillati</taxon>
        <taxon>Bacillota</taxon>
        <taxon>Clostridia</taxon>
        <taxon>Eubacteriales</taxon>
        <taxon>Oscillospiraceae</taxon>
        <taxon>Pseudobacteroides</taxon>
    </lineage>
</organism>
<dbReference type="InterPro" id="IPR043519">
    <property type="entry name" value="NT_sf"/>
</dbReference>
<dbReference type="SUPFAM" id="SSF81301">
    <property type="entry name" value="Nucleotidyltransferase"/>
    <property type="match status" value="1"/>
</dbReference>
<proteinExistence type="predicted"/>
<dbReference type="PATRIC" id="fig|398512.5.peg.6161"/>
<comment type="caution">
    <text evidence="3">The sequence shown here is derived from an EMBL/GenBank/DDBJ whole genome shotgun (WGS) entry which is preliminary data.</text>
</comment>
<dbReference type="OrthoDB" id="9801824at2"/>
<reference evidence="4" key="1">
    <citation type="submission" date="2015-07" db="EMBL/GenBank/DDBJ databases">
        <title>Near-Complete Genome Sequence of the Cellulolytic Bacterium Bacteroides (Pseudobacteroides) cellulosolvens ATCC 35603.</title>
        <authorList>
            <person name="Dassa B."/>
            <person name="Utturkar S.M."/>
            <person name="Klingeman D.M."/>
            <person name="Hurt R.A."/>
            <person name="Keller M."/>
            <person name="Xu J."/>
            <person name="Reddy Y.H.K."/>
            <person name="Borovok I."/>
            <person name="Grinberg I.R."/>
            <person name="Lamed R."/>
            <person name="Zhivin O."/>
            <person name="Bayer E.A."/>
            <person name="Brown S.D."/>
        </authorList>
    </citation>
    <scope>NUCLEOTIDE SEQUENCE [LARGE SCALE GENOMIC DNA]</scope>
    <source>
        <strain evidence="4">DSM 2933</strain>
    </source>
</reference>
<dbReference type="EMBL" id="LGTC01000001">
    <property type="protein sequence ID" value="KNY30583.1"/>
    <property type="molecule type" value="Genomic_DNA"/>
</dbReference>
<dbReference type="Pfam" id="PF04607">
    <property type="entry name" value="RelA_SpoT"/>
    <property type="match status" value="1"/>
</dbReference>
<keyword evidence="4" id="KW-1185">Reference proteome</keyword>
<dbReference type="STRING" id="398512.Bccel_5863"/>
<comment type="pathway">
    <text evidence="1">Purine metabolism; ppGpp biosynthesis; ppGpp from GTP: step 1/2.</text>
</comment>
<protein>
    <submittedName>
        <fullName evidence="3">RelA/SpoT domain protein</fullName>
    </submittedName>
</protein>
<evidence type="ECO:0000313" key="3">
    <source>
        <dbReference type="EMBL" id="KNY30583.1"/>
    </source>
</evidence>
<name>A0A0L6JXJ7_9FIRM</name>
<evidence type="ECO:0000313" key="4">
    <source>
        <dbReference type="Proteomes" id="UP000036923"/>
    </source>
</evidence>
<dbReference type="SMART" id="SM00954">
    <property type="entry name" value="RelA_SpoT"/>
    <property type="match status" value="1"/>
</dbReference>
<gene>
    <name evidence="3" type="ORF">Bccel_5863</name>
</gene>
<dbReference type="Gene3D" id="3.30.460.10">
    <property type="entry name" value="Beta Polymerase, domain 2"/>
    <property type="match status" value="1"/>
</dbReference>
<dbReference type="PANTHER" id="PTHR41773">
    <property type="entry name" value="GTP PYROPHOSPHATASE-RELATED"/>
    <property type="match status" value="1"/>
</dbReference>
<dbReference type="PANTHER" id="PTHR41773:SF1">
    <property type="entry name" value="RELA_SPOT DOMAIN-CONTAINING PROTEIN"/>
    <property type="match status" value="1"/>
</dbReference>
<dbReference type="InterPro" id="IPR007685">
    <property type="entry name" value="RelA_SpoT"/>
</dbReference>
<dbReference type="AlphaFoldDB" id="A0A0L6JXJ7"/>
<sequence>MGNSEFEKIKEIIDGYNPSLIKDLEKDISKELNSLGLFYRLFSRIKNGSSTYEKLLNKNYSNKRKMQDLIGFRIVVYFNDDIILCIKLLKKLFEFVDETIDTPDSSTFKPSRINLIFRLPNQYKIIFESILNQFPIDNTFEVQIRTVFSEGWHEIEHDMRYKCKEEWTDYPDQSRILNGIVATLETCDWSILTLFDELAYKHYQKKNWIQMLKNKFRLRLYDYNLSDSVKEYFNNNINIAKCFFKIDKEELFSKIIDKHASIPINLNNLVYIANILFIKDAEIDKLTPALVKEEFVDSN</sequence>
<evidence type="ECO:0000256" key="1">
    <source>
        <dbReference type="ARBA" id="ARBA00004976"/>
    </source>
</evidence>
<feature type="domain" description="RelA/SpoT" evidence="2">
    <location>
        <begin position="43"/>
        <end position="167"/>
    </location>
</feature>
<dbReference type="eggNOG" id="COG2357">
    <property type="taxonomic scope" value="Bacteria"/>
</dbReference>